<keyword evidence="3 4" id="KW-0406">Ion transport</keyword>
<evidence type="ECO:0000313" key="6">
    <source>
        <dbReference type="Proteomes" id="UP000183815"/>
    </source>
</evidence>
<comment type="subcellular location">
    <subcellularLocation>
        <location evidence="4">Cell membrane</location>
        <topology evidence="4">Peripheral membrane protein</topology>
    </subcellularLocation>
</comment>
<dbReference type="EMBL" id="MIYU01000006">
    <property type="protein sequence ID" value="OIR19064.1"/>
    <property type="molecule type" value="Genomic_DNA"/>
</dbReference>
<evidence type="ECO:0000256" key="2">
    <source>
        <dbReference type="ARBA" id="ARBA00022448"/>
    </source>
</evidence>
<comment type="similarity">
    <text evidence="1 4">Belongs to the V-ATPase F subunit family.</text>
</comment>
<organism evidence="5 6">
    <name type="scientific">Marine Group III euryarchaeote CG-Bathy1</name>
    <dbReference type="NCBI Taxonomy" id="1889001"/>
    <lineage>
        <taxon>Archaea</taxon>
        <taxon>Methanobacteriati</taxon>
        <taxon>Thermoplasmatota</taxon>
        <taxon>Thermoplasmata</taxon>
        <taxon>Candidatus Thermoprofundales</taxon>
    </lineage>
</organism>
<comment type="subunit">
    <text evidence="4">Has multiple subunits with at least A(3), B(3), C, D, E, F, H, I and proteolipid K(x).</text>
</comment>
<name>A0A1J5TS45_9ARCH</name>
<dbReference type="GO" id="GO:0042777">
    <property type="term" value="P:proton motive force-driven plasma membrane ATP synthesis"/>
    <property type="evidence" value="ECO:0007669"/>
    <property type="project" value="UniProtKB-UniRule"/>
</dbReference>
<keyword evidence="4" id="KW-0472">Membrane</keyword>
<evidence type="ECO:0000313" key="5">
    <source>
        <dbReference type="EMBL" id="OIR19064.1"/>
    </source>
</evidence>
<dbReference type="HAMAP" id="MF_00312">
    <property type="entry name" value="ATP_synth_F_arch"/>
    <property type="match status" value="1"/>
</dbReference>
<proteinExistence type="inferred from homology"/>
<comment type="function">
    <text evidence="4">Component of the A-type ATP synthase that produces ATP from ADP in the presence of a proton gradient across the membrane.</text>
</comment>
<keyword evidence="4" id="KW-0066">ATP synthesis</keyword>
<keyword evidence="4" id="KW-0375">Hydrogen ion transport</keyword>
<dbReference type="InterPro" id="IPR036906">
    <property type="entry name" value="ATPase_V1_fsu_sf"/>
</dbReference>
<dbReference type="GO" id="GO:0005524">
    <property type="term" value="F:ATP binding"/>
    <property type="evidence" value="ECO:0007669"/>
    <property type="project" value="UniProtKB-UniRule"/>
</dbReference>
<dbReference type="GO" id="GO:0005886">
    <property type="term" value="C:plasma membrane"/>
    <property type="evidence" value="ECO:0007669"/>
    <property type="project" value="UniProtKB-SubCell"/>
</dbReference>
<sequence length="99" mass="11022">MEIGVIGDDMFTVGFRAVGIEKWFNVDEENNVDDAITEAMSDDNIGILVIHDSEWKKVDDNTRTKLSNSVKPTVIAIGSEVDKGLRDRIKTAIGVDLWK</sequence>
<dbReference type="SUPFAM" id="SSF159468">
    <property type="entry name" value="AtpF-like"/>
    <property type="match status" value="1"/>
</dbReference>
<dbReference type="GO" id="GO:0046961">
    <property type="term" value="F:proton-transporting ATPase activity, rotational mechanism"/>
    <property type="evidence" value="ECO:0007669"/>
    <property type="project" value="InterPro"/>
</dbReference>
<keyword evidence="4" id="KW-1003">Cell membrane</keyword>
<evidence type="ECO:0000256" key="1">
    <source>
        <dbReference type="ARBA" id="ARBA00010148"/>
    </source>
</evidence>
<dbReference type="InterPro" id="IPR022944">
    <property type="entry name" value="ATPase_V1-cplx_fsu_bac/arc"/>
</dbReference>
<evidence type="ECO:0000256" key="4">
    <source>
        <dbReference type="HAMAP-Rule" id="MF_00312"/>
    </source>
</evidence>
<comment type="caution">
    <text evidence="5">The sequence shown here is derived from an EMBL/GenBank/DDBJ whole genome shotgun (WGS) entry which is preliminary data.</text>
</comment>
<dbReference type="Pfam" id="PF01990">
    <property type="entry name" value="ATP-synt_F"/>
    <property type="match status" value="1"/>
</dbReference>
<dbReference type="Proteomes" id="UP000183815">
    <property type="component" value="Unassembled WGS sequence"/>
</dbReference>
<keyword evidence="2 4" id="KW-0813">Transport</keyword>
<accession>A0A1J5TS45</accession>
<gene>
    <name evidence="4" type="primary">atpF</name>
    <name evidence="5" type="ORF">BEU04_04455</name>
</gene>
<reference evidence="5 6" key="1">
    <citation type="submission" date="2016-08" db="EMBL/GenBank/DDBJ databases">
        <title>New Insights into Marine Group III Euryarchaeota, from dark to light.</title>
        <authorList>
            <person name="Haro-Moreno J.M."/>
            <person name="Rodriguez-Valera F."/>
            <person name="Lopez-Garcia P."/>
            <person name="Moreira D."/>
            <person name="Martin-Cuadrado A.B."/>
        </authorList>
    </citation>
    <scope>NUCLEOTIDE SEQUENCE [LARGE SCALE GENOMIC DNA]</scope>
    <source>
        <strain evidence="5">CG-Bathy1</strain>
    </source>
</reference>
<protein>
    <recommendedName>
        <fullName evidence="4">A-type ATP synthase subunit F</fullName>
    </recommendedName>
</protein>
<evidence type="ECO:0000256" key="3">
    <source>
        <dbReference type="ARBA" id="ARBA00023065"/>
    </source>
</evidence>
<dbReference type="InterPro" id="IPR008218">
    <property type="entry name" value="ATPase_V1-cplx_f_g_su"/>
</dbReference>
<dbReference type="AlphaFoldDB" id="A0A1J5TS45"/>
<dbReference type="Gene3D" id="3.40.50.10580">
    <property type="entry name" value="ATPase, V1 complex, subunit F"/>
    <property type="match status" value="1"/>
</dbReference>
<dbReference type="GO" id="GO:0046933">
    <property type="term" value="F:proton-transporting ATP synthase activity, rotational mechanism"/>
    <property type="evidence" value="ECO:0007669"/>
    <property type="project" value="UniProtKB-UniRule"/>
</dbReference>